<protein>
    <submittedName>
        <fullName evidence="1">Uncharacterized protein</fullName>
    </submittedName>
</protein>
<organism evidence="1 2">
    <name type="scientific">Goodea atripinnis</name>
    <dbReference type="NCBI Taxonomy" id="208336"/>
    <lineage>
        <taxon>Eukaryota</taxon>
        <taxon>Metazoa</taxon>
        <taxon>Chordata</taxon>
        <taxon>Craniata</taxon>
        <taxon>Vertebrata</taxon>
        <taxon>Euteleostomi</taxon>
        <taxon>Actinopterygii</taxon>
        <taxon>Neopterygii</taxon>
        <taxon>Teleostei</taxon>
        <taxon>Neoteleostei</taxon>
        <taxon>Acanthomorphata</taxon>
        <taxon>Ovalentaria</taxon>
        <taxon>Atherinomorphae</taxon>
        <taxon>Cyprinodontiformes</taxon>
        <taxon>Goodeidae</taxon>
        <taxon>Goodea</taxon>
    </lineage>
</organism>
<name>A0ABV0NFJ8_9TELE</name>
<sequence length="104" mass="11710">MNTFAEHCCIIMFQWAGVVRKAHLVPNSSVNGVQTESWKSKICSATPLLAHFPPSSILFLLVLHHFLPELPHTHTHTCTHTHAICVSIIVKSGCRRPIMEHLHE</sequence>
<dbReference type="Proteomes" id="UP001476798">
    <property type="component" value="Unassembled WGS sequence"/>
</dbReference>
<dbReference type="EMBL" id="JAHRIO010034248">
    <property type="protein sequence ID" value="MEQ2169841.1"/>
    <property type="molecule type" value="Genomic_DNA"/>
</dbReference>
<gene>
    <name evidence="1" type="ORF">GOODEAATRI_029244</name>
</gene>
<comment type="caution">
    <text evidence="1">The sequence shown here is derived from an EMBL/GenBank/DDBJ whole genome shotgun (WGS) entry which is preliminary data.</text>
</comment>
<proteinExistence type="predicted"/>
<evidence type="ECO:0000313" key="1">
    <source>
        <dbReference type="EMBL" id="MEQ2169841.1"/>
    </source>
</evidence>
<evidence type="ECO:0000313" key="2">
    <source>
        <dbReference type="Proteomes" id="UP001476798"/>
    </source>
</evidence>
<reference evidence="1 2" key="1">
    <citation type="submission" date="2021-06" db="EMBL/GenBank/DDBJ databases">
        <authorList>
            <person name="Palmer J.M."/>
        </authorList>
    </citation>
    <scope>NUCLEOTIDE SEQUENCE [LARGE SCALE GENOMIC DNA]</scope>
    <source>
        <strain evidence="1 2">GA_2019</strain>
        <tissue evidence="1">Muscle</tissue>
    </source>
</reference>
<accession>A0ABV0NFJ8</accession>
<keyword evidence="2" id="KW-1185">Reference proteome</keyword>